<evidence type="ECO:0000313" key="8">
    <source>
        <dbReference type="Proteomes" id="UP001164718"/>
    </source>
</evidence>
<dbReference type="Proteomes" id="UP001164718">
    <property type="component" value="Chromosome"/>
</dbReference>
<dbReference type="GO" id="GO:0003677">
    <property type="term" value="F:DNA binding"/>
    <property type="evidence" value="ECO:0007669"/>
    <property type="project" value="UniProtKB-UniRule"/>
</dbReference>
<dbReference type="PANTHER" id="PTHR43479">
    <property type="entry name" value="ACREF/ENVCD OPERON REPRESSOR-RELATED"/>
    <property type="match status" value="1"/>
</dbReference>
<reference evidence="7" key="1">
    <citation type="submission" date="2022-09" db="EMBL/GenBank/DDBJ databases">
        <title>Complete Genomes of Fervidibacillus albus and Fervidibacillus halotolerans isolated from tidal flat sediments.</title>
        <authorList>
            <person name="Kwon K.K."/>
            <person name="Yang S.-H."/>
            <person name="Park M.J."/>
            <person name="Oh H.-M."/>
        </authorList>
    </citation>
    <scope>NUCLEOTIDE SEQUENCE</scope>
    <source>
        <strain evidence="7">MEBiC13591</strain>
    </source>
</reference>
<dbReference type="PANTHER" id="PTHR43479:SF22">
    <property type="entry name" value="TRANSCRIPTIONAL REGULATOR, TETR FAMILY"/>
    <property type="match status" value="1"/>
</dbReference>
<dbReference type="GO" id="GO:0045892">
    <property type="term" value="P:negative regulation of DNA-templated transcription"/>
    <property type="evidence" value="ECO:0007669"/>
    <property type="project" value="UniProtKB-ARBA"/>
</dbReference>
<dbReference type="KEGG" id="faf:OE104_07535"/>
<feature type="domain" description="HTH tetR-type" evidence="6">
    <location>
        <begin position="2"/>
        <end position="62"/>
    </location>
</feature>
<name>A0A9E8LX13_9BACI</name>
<accession>A0A9E8LX13</accession>
<dbReference type="PROSITE" id="PS50977">
    <property type="entry name" value="HTH_TETR_2"/>
    <property type="match status" value="1"/>
</dbReference>
<evidence type="ECO:0000256" key="1">
    <source>
        <dbReference type="ARBA" id="ARBA00022491"/>
    </source>
</evidence>
<evidence type="ECO:0000256" key="2">
    <source>
        <dbReference type="ARBA" id="ARBA00023015"/>
    </source>
</evidence>
<keyword evidence="8" id="KW-1185">Reference proteome</keyword>
<protein>
    <submittedName>
        <fullName evidence="7">TetR/AcrR family transcriptional regulator</fullName>
    </submittedName>
</protein>
<feature type="DNA-binding region" description="H-T-H motif" evidence="5">
    <location>
        <begin position="25"/>
        <end position="44"/>
    </location>
</feature>
<evidence type="ECO:0000259" key="6">
    <source>
        <dbReference type="PROSITE" id="PS50977"/>
    </source>
</evidence>
<dbReference type="InterPro" id="IPR009057">
    <property type="entry name" value="Homeodomain-like_sf"/>
</dbReference>
<evidence type="ECO:0000313" key="7">
    <source>
        <dbReference type="EMBL" id="WAA11136.1"/>
    </source>
</evidence>
<dbReference type="FunFam" id="1.10.10.60:FF:000141">
    <property type="entry name" value="TetR family transcriptional regulator"/>
    <property type="match status" value="1"/>
</dbReference>
<sequence>MSEKKEMILRTALSLFAQKGHQATSMQEIAEASGVAKGTLYTYFQSKDDLLLTIFKKYYRQFIDKLQMIENRTDLSEKEKFYEQVYTLLSEMMNLREYIIVYFREQFIPNESTFQDFFIQTFHESFKWLREKMIIVYGEKVRSHASDLAIFFHAIIKHFFFFPLCLSHSVTAKDVCNFAFHRLEDVIDGSILQEEPLTTDLDRFHPYDQCNMKSKPSIPNILQTIKEKVSELTLPSEKKDTVIQTVEAIFREWQKVDPDQIILSGLFLYLKKEGPNEIKNDIEVLEQFLFKNKG</sequence>
<evidence type="ECO:0000256" key="5">
    <source>
        <dbReference type="PROSITE-ProRule" id="PRU00335"/>
    </source>
</evidence>
<dbReference type="AlphaFoldDB" id="A0A9E8LX13"/>
<evidence type="ECO:0000256" key="4">
    <source>
        <dbReference type="ARBA" id="ARBA00023163"/>
    </source>
</evidence>
<organism evidence="7 8">
    <name type="scientific">Fervidibacillus albus</name>
    <dbReference type="NCBI Taxonomy" id="2980026"/>
    <lineage>
        <taxon>Bacteria</taxon>
        <taxon>Bacillati</taxon>
        <taxon>Bacillota</taxon>
        <taxon>Bacilli</taxon>
        <taxon>Bacillales</taxon>
        <taxon>Bacillaceae</taxon>
        <taxon>Fervidibacillus</taxon>
    </lineage>
</organism>
<dbReference type="Gene3D" id="1.10.357.10">
    <property type="entry name" value="Tetracycline Repressor, domain 2"/>
    <property type="match status" value="1"/>
</dbReference>
<dbReference type="EMBL" id="CP106878">
    <property type="protein sequence ID" value="WAA11136.1"/>
    <property type="molecule type" value="Genomic_DNA"/>
</dbReference>
<keyword evidence="4" id="KW-0804">Transcription</keyword>
<keyword evidence="2" id="KW-0805">Transcription regulation</keyword>
<proteinExistence type="predicted"/>
<dbReference type="InterPro" id="IPR001647">
    <property type="entry name" value="HTH_TetR"/>
</dbReference>
<dbReference type="SUPFAM" id="SSF46689">
    <property type="entry name" value="Homeodomain-like"/>
    <property type="match status" value="1"/>
</dbReference>
<keyword evidence="3 5" id="KW-0238">DNA-binding</keyword>
<keyword evidence="1" id="KW-0678">Repressor</keyword>
<gene>
    <name evidence="7" type="ORF">OE104_07535</name>
</gene>
<evidence type="ECO:0000256" key="3">
    <source>
        <dbReference type="ARBA" id="ARBA00023125"/>
    </source>
</evidence>
<dbReference type="RefSeq" id="WP_275418959.1">
    <property type="nucleotide sequence ID" value="NZ_CP106878.1"/>
</dbReference>
<dbReference type="Pfam" id="PF00440">
    <property type="entry name" value="TetR_N"/>
    <property type="match status" value="1"/>
</dbReference>
<dbReference type="InterPro" id="IPR050624">
    <property type="entry name" value="HTH-type_Tx_Regulator"/>
</dbReference>
<dbReference type="PRINTS" id="PR00455">
    <property type="entry name" value="HTHTETR"/>
</dbReference>